<dbReference type="Proteomes" id="UP000432209">
    <property type="component" value="Unassembled WGS sequence"/>
</dbReference>
<protein>
    <recommendedName>
        <fullName evidence="4">Hydrolase</fullName>
    </recommendedName>
</protein>
<evidence type="ECO:0008006" key="4">
    <source>
        <dbReference type="Google" id="ProtNLM"/>
    </source>
</evidence>
<feature type="chain" id="PRO_5031115461" description="Hydrolase" evidence="1">
    <location>
        <begin position="25"/>
        <end position="293"/>
    </location>
</feature>
<evidence type="ECO:0000313" key="3">
    <source>
        <dbReference type="Proteomes" id="UP000432209"/>
    </source>
</evidence>
<sequence length="293" mass="31816">MPDFRTSASLAAVLLAIMAELATASPLPEGRSLEHAAIAGEHLAVSVFRPASCNIRAILIVLAGKERDSATYRDDSIPLARHECSLVFAPDFPISRFPVQQYQRGGFPASSPTAIPASLYMRPLEQWARNVSGEPHIPIILIGHSAGAQYLERVAAYVPGEETMTVIMNPATYVEPETETPVPYGFRNWPEPASLPDLKRYLSRNIAIILGADDTAPSLPSELVPDAVEQGRNHLERGQWAYAQAREQAEKLNVPFGWTITLVPATGHVASRMLASAELQDAVESAIRSASSR</sequence>
<dbReference type="EMBL" id="WIPH01000001">
    <property type="protein sequence ID" value="MQR97821.1"/>
    <property type="molecule type" value="Genomic_DNA"/>
</dbReference>
<organism evidence="2 3">
    <name type="scientific">Gluconobacter aidae</name>
    <dbReference type="NCBI Taxonomy" id="2662454"/>
    <lineage>
        <taxon>Bacteria</taxon>
        <taxon>Pseudomonadati</taxon>
        <taxon>Pseudomonadota</taxon>
        <taxon>Alphaproteobacteria</taxon>
        <taxon>Acetobacterales</taxon>
        <taxon>Acetobacteraceae</taxon>
        <taxon>Gluconobacter</taxon>
    </lineage>
</organism>
<reference evidence="2 3" key="1">
    <citation type="submission" date="2019-10" db="EMBL/GenBank/DDBJ databases">
        <title>Gluconobacter aidae sp. nov., a novel species of acetic acid bacteria isolated in Thailand.</title>
        <authorList>
            <person name="Yukphan P."/>
            <person name="Charoenyingcharoen P."/>
            <person name="Malimas S."/>
            <person name="Muramatsu Y."/>
            <person name="Nakagawa Y."/>
            <person name="Tanasupawat S."/>
            <person name="Yamada Y."/>
        </authorList>
    </citation>
    <scope>NUCLEOTIDE SEQUENCE [LARGE SCALE GENOMIC DNA]</scope>
    <source>
        <strain evidence="2 3">AC10</strain>
    </source>
</reference>
<dbReference type="InterPro" id="IPR029058">
    <property type="entry name" value="AB_hydrolase_fold"/>
</dbReference>
<dbReference type="AlphaFoldDB" id="A0A7X1SMQ2"/>
<gene>
    <name evidence="2" type="ORF">GFJ39_01180</name>
</gene>
<comment type="caution">
    <text evidence="2">The sequence shown here is derived from an EMBL/GenBank/DDBJ whole genome shotgun (WGS) entry which is preliminary data.</text>
</comment>
<feature type="signal peptide" evidence="1">
    <location>
        <begin position="1"/>
        <end position="24"/>
    </location>
</feature>
<keyword evidence="1" id="KW-0732">Signal</keyword>
<dbReference type="Gene3D" id="3.40.50.1820">
    <property type="entry name" value="alpha/beta hydrolase"/>
    <property type="match status" value="1"/>
</dbReference>
<dbReference type="SUPFAM" id="SSF53474">
    <property type="entry name" value="alpha/beta-Hydrolases"/>
    <property type="match status" value="1"/>
</dbReference>
<keyword evidence="3" id="KW-1185">Reference proteome</keyword>
<accession>A0A7X1SMQ2</accession>
<name>A0A7X1SMQ2_9PROT</name>
<proteinExistence type="predicted"/>
<evidence type="ECO:0000256" key="1">
    <source>
        <dbReference type="SAM" id="SignalP"/>
    </source>
</evidence>
<dbReference type="RefSeq" id="WP_153429178.1">
    <property type="nucleotide sequence ID" value="NZ_WIPH01000001.1"/>
</dbReference>
<evidence type="ECO:0000313" key="2">
    <source>
        <dbReference type="EMBL" id="MQR97821.1"/>
    </source>
</evidence>